<evidence type="ECO:0000256" key="1">
    <source>
        <dbReference type="SAM" id="Coils"/>
    </source>
</evidence>
<keyword evidence="1" id="KW-0175">Coiled coil</keyword>
<organism evidence="3 4">
    <name type="scientific">Tenebrio molitor</name>
    <name type="common">Yellow mealworm beetle</name>
    <dbReference type="NCBI Taxonomy" id="7067"/>
    <lineage>
        <taxon>Eukaryota</taxon>
        <taxon>Metazoa</taxon>
        <taxon>Ecdysozoa</taxon>
        <taxon>Arthropoda</taxon>
        <taxon>Hexapoda</taxon>
        <taxon>Insecta</taxon>
        <taxon>Pterygota</taxon>
        <taxon>Neoptera</taxon>
        <taxon>Endopterygota</taxon>
        <taxon>Coleoptera</taxon>
        <taxon>Polyphaga</taxon>
        <taxon>Cucujiformia</taxon>
        <taxon>Tenebrionidae</taxon>
        <taxon>Tenebrio</taxon>
    </lineage>
</organism>
<dbReference type="EMBL" id="JABDTM020023809">
    <property type="protein sequence ID" value="KAH0814895.1"/>
    <property type="molecule type" value="Genomic_DNA"/>
</dbReference>
<dbReference type="AlphaFoldDB" id="A0A8J6LBH8"/>
<accession>A0A8J6LBH8</accession>
<feature type="coiled-coil region" evidence="1">
    <location>
        <begin position="234"/>
        <end position="261"/>
    </location>
</feature>
<proteinExistence type="predicted"/>
<reference evidence="3" key="2">
    <citation type="submission" date="2021-08" db="EMBL/GenBank/DDBJ databases">
        <authorList>
            <person name="Eriksson T."/>
        </authorList>
    </citation>
    <scope>NUCLEOTIDE SEQUENCE</scope>
    <source>
        <strain evidence="3">Stoneville</strain>
        <tissue evidence="3">Whole head</tissue>
    </source>
</reference>
<gene>
    <name evidence="3" type="ORF">GEV33_007895</name>
</gene>
<keyword evidence="4" id="KW-1185">Reference proteome</keyword>
<feature type="chain" id="PRO_5035244131" evidence="2">
    <location>
        <begin position="19"/>
        <end position="658"/>
    </location>
</feature>
<evidence type="ECO:0000256" key="2">
    <source>
        <dbReference type="SAM" id="SignalP"/>
    </source>
</evidence>
<reference evidence="3" key="1">
    <citation type="journal article" date="2020" name="J Insects Food Feed">
        <title>The yellow mealworm (Tenebrio molitor) genome: a resource for the emerging insects as food and feed industry.</title>
        <authorList>
            <person name="Eriksson T."/>
            <person name="Andere A."/>
            <person name="Kelstrup H."/>
            <person name="Emery V."/>
            <person name="Picard C."/>
        </authorList>
    </citation>
    <scope>NUCLEOTIDE SEQUENCE</scope>
    <source>
        <strain evidence="3">Stoneville</strain>
        <tissue evidence="3">Whole head</tissue>
    </source>
</reference>
<keyword evidence="2" id="KW-0732">Signal</keyword>
<comment type="caution">
    <text evidence="3">The sequence shown here is derived from an EMBL/GenBank/DDBJ whole genome shotgun (WGS) entry which is preliminary data.</text>
</comment>
<evidence type="ECO:0000313" key="3">
    <source>
        <dbReference type="EMBL" id="KAH0814895.1"/>
    </source>
</evidence>
<protein>
    <submittedName>
        <fullName evidence="3">Uncharacterized protein</fullName>
    </submittedName>
</protein>
<evidence type="ECO:0000313" key="4">
    <source>
        <dbReference type="Proteomes" id="UP000719412"/>
    </source>
</evidence>
<feature type="signal peptide" evidence="2">
    <location>
        <begin position="1"/>
        <end position="18"/>
    </location>
</feature>
<dbReference type="Proteomes" id="UP000719412">
    <property type="component" value="Unassembled WGS sequence"/>
</dbReference>
<sequence length="658" mass="73592">MSKQIIFLLYALLMVCNAKRFEPRDLIDEAEKQLEELQKIVQGQILVAHGNIKSLETDFLTYSSNVLETGRIAIQQEAETINSELTTIKNLGDATDTDISSCLYDREDSLEQMPGDYIERMNECVLVIDKEALGILDSAKNIVDIAINKVHEHENQFYQCGGDLLCISPLLTEIQLDKIRLPQNIKTEVQAADGHLTILKLSIENCSDQNSSEYTTEAGSVIALIADCVNSTVLKAPRDLVDEAERQLEELKSTVQGQIIVAHNDLQTIEVDFLSNSNNILQQAVIAIQQEQSTVDEQITQIKELAHAANEDISSCTDIREELLSRLPAEYNEMLRNCIFGKNREEARIVADAKYIVDVAVNTVHNLEFQFRQCRDDLLCISPLITEIELDKIRLPQNIRTEVNAAQALLTTLKFKDGIMLKTVLVSIFSILLAIQVNSSNPHANGLAAIDDARADLEELRQMVLGAILAAEDELEALNSNFVYYADRTETQGLISLQYQEDGMIAELNTIKSLAASAQVDISSCLSGREEYLDKLFQLVYDELKECLFDEVKEASKVVENSKYLIDININRVDALDFQLGRCDSTSDSCISGIVQEIDLEKEKLPQNIQIELVRANEISEKLKVAVEECVDLKVTQYTTSSSTILKDITTCVDDLIN</sequence>
<name>A0A8J6LBH8_TENMO</name>